<gene>
    <name evidence="2" type="ORF">TREES_T100001013</name>
</gene>
<evidence type="ECO:0000313" key="2">
    <source>
        <dbReference type="EMBL" id="ELW48123.1"/>
    </source>
</evidence>
<proteinExistence type="predicted"/>
<dbReference type="AlphaFoldDB" id="L9JCP9"/>
<dbReference type="InterPro" id="IPR053937">
    <property type="entry name" value="GOST_TM"/>
</dbReference>
<accession>L9JCP9</accession>
<evidence type="ECO:0000259" key="1">
    <source>
        <dbReference type="Pfam" id="PF06814"/>
    </source>
</evidence>
<dbReference type="STRING" id="246437.L9JCP9"/>
<evidence type="ECO:0000313" key="3">
    <source>
        <dbReference type="Proteomes" id="UP000011518"/>
    </source>
</evidence>
<dbReference type="eggNOG" id="KOG2568">
    <property type="taxonomic scope" value="Eukaryota"/>
</dbReference>
<name>L9JCP9_TUPCH</name>
<keyword evidence="3" id="KW-1185">Reference proteome</keyword>
<dbReference type="Proteomes" id="UP000011518">
    <property type="component" value="Unassembled WGS sequence"/>
</dbReference>
<reference evidence="3" key="1">
    <citation type="submission" date="2012-07" db="EMBL/GenBank/DDBJ databases">
        <title>Genome of the Chinese tree shrew, a rising model animal genetically related to primates.</title>
        <authorList>
            <person name="Zhang G."/>
            <person name="Fan Y."/>
            <person name="Yao Y."/>
            <person name="Huang Z."/>
        </authorList>
    </citation>
    <scope>NUCLEOTIDE SEQUENCE [LARGE SCALE GENOMIC DNA]</scope>
</reference>
<sequence>MKLLKLRRNIVKLSLYRHFTNTLILAVAEGMKMRSTKQEPNGNSKINKAQEDDLKWVEENVPSSVTDVALPALLDSDEVSNQIMFIKCGSGDGDLTEA</sequence>
<dbReference type="InParanoid" id="L9JCP9"/>
<feature type="domain" description="GOST seven transmembrane" evidence="1">
    <location>
        <begin position="1"/>
        <end position="28"/>
    </location>
</feature>
<dbReference type="Pfam" id="PF06814">
    <property type="entry name" value="GOST_TM"/>
    <property type="match status" value="1"/>
</dbReference>
<protein>
    <submittedName>
        <fullName evidence="2">Transmembrane protein 87A</fullName>
    </submittedName>
</protein>
<keyword evidence="2" id="KW-0472">Membrane</keyword>
<keyword evidence="2" id="KW-0812">Transmembrane</keyword>
<organism evidence="2 3">
    <name type="scientific">Tupaia chinensis</name>
    <name type="common">Chinese tree shrew</name>
    <name type="synonym">Tupaia belangeri chinensis</name>
    <dbReference type="NCBI Taxonomy" id="246437"/>
    <lineage>
        <taxon>Eukaryota</taxon>
        <taxon>Metazoa</taxon>
        <taxon>Chordata</taxon>
        <taxon>Craniata</taxon>
        <taxon>Vertebrata</taxon>
        <taxon>Euteleostomi</taxon>
        <taxon>Mammalia</taxon>
        <taxon>Eutheria</taxon>
        <taxon>Euarchontoglires</taxon>
        <taxon>Scandentia</taxon>
        <taxon>Tupaiidae</taxon>
        <taxon>Tupaia</taxon>
    </lineage>
</organism>
<reference evidence="3" key="2">
    <citation type="journal article" date="2013" name="Nat. Commun.">
        <title>Genome of the Chinese tree shrew.</title>
        <authorList>
            <person name="Fan Y."/>
            <person name="Huang Z.Y."/>
            <person name="Cao C.C."/>
            <person name="Chen C.S."/>
            <person name="Chen Y.X."/>
            <person name="Fan D.D."/>
            <person name="He J."/>
            <person name="Hou H.L."/>
            <person name="Hu L."/>
            <person name="Hu X.T."/>
            <person name="Jiang X.T."/>
            <person name="Lai R."/>
            <person name="Lang Y.S."/>
            <person name="Liang B."/>
            <person name="Liao S.G."/>
            <person name="Mu D."/>
            <person name="Ma Y.Y."/>
            <person name="Niu Y.Y."/>
            <person name="Sun X.Q."/>
            <person name="Xia J.Q."/>
            <person name="Xiao J."/>
            <person name="Xiong Z.Q."/>
            <person name="Xu L."/>
            <person name="Yang L."/>
            <person name="Zhang Y."/>
            <person name="Zhao W."/>
            <person name="Zhao X.D."/>
            <person name="Zheng Y.T."/>
            <person name="Zhou J.M."/>
            <person name="Zhu Y.B."/>
            <person name="Zhang G.J."/>
            <person name="Wang J."/>
            <person name="Yao Y.G."/>
        </authorList>
    </citation>
    <scope>NUCLEOTIDE SEQUENCE [LARGE SCALE GENOMIC DNA]</scope>
</reference>
<dbReference type="EMBL" id="KB321070">
    <property type="protein sequence ID" value="ELW48123.1"/>
    <property type="molecule type" value="Genomic_DNA"/>
</dbReference>